<dbReference type="GO" id="GO:0008270">
    <property type="term" value="F:zinc ion binding"/>
    <property type="evidence" value="ECO:0007669"/>
    <property type="project" value="InterPro"/>
</dbReference>
<organism evidence="3 4">
    <name type="scientific">Arachis hypogaea</name>
    <name type="common">Peanut</name>
    <dbReference type="NCBI Taxonomy" id="3818"/>
    <lineage>
        <taxon>Eukaryota</taxon>
        <taxon>Viridiplantae</taxon>
        <taxon>Streptophyta</taxon>
        <taxon>Embryophyta</taxon>
        <taxon>Tracheophyta</taxon>
        <taxon>Spermatophyta</taxon>
        <taxon>Magnoliopsida</taxon>
        <taxon>eudicotyledons</taxon>
        <taxon>Gunneridae</taxon>
        <taxon>Pentapetalae</taxon>
        <taxon>rosids</taxon>
        <taxon>fabids</taxon>
        <taxon>Fabales</taxon>
        <taxon>Fabaceae</taxon>
        <taxon>Papilionoideae</taxon>
        <taxon>50 kb inversion clade</taxon>
        <taxon>dalbergioids sensu lato</taxon>
        <taxon>Dalbergieae</taxon>
        <taxon>Pterocarpus clade</taxon>
        <taxon>Arachis</taxon>
    </lineage>
</organism>
<dbReference type="Proteomes" id="UP000289738">
    <property type="component" value="Chromosome B08"/>
</dbReference>
<sequence length="146" mass="16664">MNKNNAKKFVAYSLVEVESDVNKFVSEDRAHPAVEKIYDELNILISILQQIGYNPNTNIVLDNVGQEDKFKSISYHSEKLALAFALIRKPNGIAPIRIIKNIHVCDDCHVFMKFASVHIGRTIILRDLNKFHHFSGGKCSCKDHWL</sequence>
<comment type="similarity">
    <text evidence="1">Belongs to the PPR family. PCMP-H subfamily.</text>
</comment>
<evidence type="ECO:0000313" key="4">
    <source>
        <dbReference type="Proteomes" id="UP000289738"/>
    </source>
</evidence>
<evidence type="ECO:0000313" key="3">
    <source>
        <dbReference type="EMBL" id="RYQ96999.1"/>
    </source>
</evidence>
<evidence type="ECO:0000256" key="1">
    <source>
        <dbReference type="ARBA" id="ARBA00006643"/>
    </source>
</evidence>
<dbReference type="AlphaFoldDB" id="A0A444Y525"/>
<dbReference type="InterPro" id="IPR032867">
    <property type="entry name" value="DYW_dom"/>
</dbReference>
<keyword evidence="4" id="KW-1185">Reference proteome</keyword>
<protein>
    <recommendedName>
        <fullName evidence="2">DYW domain-containing protein</fullName>
    </recommendedName>
</protein>
<dbReference type="Pfam" id="PF14432">
    <property type="entry name" value="DYW_deaminase"/>
    <property type="match status" value="1"/>
</dbReference>
<gene>
    <name evidence="3" type="ORF">Ahy_B08g092960</name>
</gene>
<comment type="caution">
    <text evidence="3">The sequence shown here is derived from an EMBL/GenBank/DDBJ whole genome shotgun (WGS) entry which is preliminary data.</text>
</comment>
<proteinExistence type="inferred from homology"/>
<dbReference type="EMBL" id="SDMP01000018">
    <property type="protein sequence ID" value="RYQ96999.1"/>
    <property type="molecule type" value="Genomic_DNA"/>
</dbReference>
<accession>A0A444Y525</accession>
<feature type="domain" description="DYW" evidence="2">
    <location>
        <begin position="52"/>
        <end position="145"/>
    </location>
</feature>
<evidence type="ECO:0000259" key="2">
    <source>
        <dbReference type="Pfam" id="PF14432"/>
    </source>
</evidence>
<reference evidence="3 4" key="1">
    <citation type="submission" date="2019-01" db="EMBL/GenBank/DDBJ databases">
        <title>Sequencing of cultivated peanut Arachis hypogaea provides insights into genome evolution and oil improvement.</title>
        <authorList>
            <person name="Chen X."/>
        </authorList>
    </citation>
    <scope>NUCLEOTIDE SEQUENCE [LARGE SCALE GENOMIC DNA]</scope>
    <source>
        <strain evidence="4">cv. Fuhuasheng</strain>
        <tissue evidence="3">Leaves</tissue>
    </source>
</reference>
<name>A0A444Y525_ARAHY</name>
<dbReference type="STRING" id="3818.A0A444Y525"/>